<comment type="subcellular location">
    <subcellularLocation>
        <location evidence="1 9">Bacterial flagellum basal body</location>
    </subcellularLocation>
    <subcellularLocation>
        <location evidence="2">Cell membrane</location>
        <topology evidence="2">Multi-pass membrane protein</topology>
    </subcellularLocation>
</comment>
<evidence type="ECO:0000256" key="3">
    <source>
        <dbReference type="ARBA" id="ARBA00007971"/>
    </source>
</evidence>
<evidence type="ECO:0000256" key="4">
    <source>
        <dbReference type="ARBA" id="ARBA00022475"/>
    </source>
</evidence>
<feature type="domain" description="Flagellar M-ring N-terminal" evidence="12">
    <location>
        <begin position="46"/>
        <end position="220"/>
    </location>
</feature>
<evidence type="ECO:0000256" key="10">
    <source>
        <dbReference type="SAM" id="MobiDB-lite"/>
    </source>
</evidence>
<organism evidence="14 15">
    <name type="scientific">Heyndrickxia ginsengihumi</name>
    <dbReference type="NCBI Taxonomy" id="363870"/>
    <lineage>
        <taxon>Bacteria</taxon>
        <taxon>Bacillati</taxon>
        <taxon>Bacillota</taxon>
        <taxon>Bacilli</taxon>
        <taxon>Bacillales</taxon>
        <taxon>Bacillaceae</taxon>
        <taxon>Heyndrickxia</taxon>
    </lineage>
</organism>
<evidence type="ECO:0000256" key="1">
    <source>
        <dbReference type="ARBA" id="ARBA00004117"/>
    </source>
</evidence>
<dbReference type="NCBIfam" id="TIGR00206">
    <property type="entry name" value="fliF"/>
    <property type="match status" value="1"/>
</dbReference>
<dbReference type="PRINTS" id="PR01009">
    <property type="entry name" value="FLGMRINGFLIF"/>
</dbReference>
<evidence type="ECO:0000256" key="7">
    <source>
        <dbReference type="ARBA" id="ARBA00023136"/>
    </source>
</evidence>
<dbReference type="GO" id="GO:0005886">
    <property type="term" value="C:plasma membrane"/>
    <property type="evidence" value="ECO:0007669"/>
    <property type="project" value="UniProtKB-SubCell"/>
</dbReference>
<keyword evidence="14" id="KW-0969">Cilium</keyword>
<comment type="function">
    <text evidence="9">The M ring may be actively involved in energy transduction.</text>
</comment>
<evidence type="ECO:0000313" key="15">
    <source>
        <dbReference type="Proteomes" id="UP000476934"/>
    </source>
</evidence>
<reference evidence="14 15" key="2">
    <citation type="submission" date="2020-03" db="EMBL/GenBank/DDBJ databases">
        <title>Bacillus aquiflavi sp. nov., isolated from yellow water of strong flavor Chinese baijiu in Yibin region of China.</title>
        <authorList>
            <person name="Xie J."/>
        </authorList>
    </citation>
    <scope>NUCLEOTIDE SEQUENCE [LARGE SCALE GENOMIC DNA]</scope>
    <source>
        <strain evidence="14 15">Gsoil 114</strain>
    </source>
</reference>
<keyword evidence="4" id="KW-1003">Cell membrane</keyword>
<dbReference type="EMBL" id="JAAIWK010000007">
    <property type="protein sequence ID" value="NEY19610.1"/>
    <property type="molecule type" value="Genomic_DNA"/>
</dbReference>
<dbReference type="Proteomes" id="UP000476934">
    <property type="component" value="Unassembled WGS sequence"/>
</dbReference>
<feature type="region of interest" description="Disordered" evidence="10">
    <location>
        <begin position="478"/>
        <end position="502"/>
    </location>
</feature>
<feature type="domain" description="Flagellar M-ring C-terminal" evidence="13">
    <location>
        <begin position="255"/>
        <end position="398"/>
    </location>
</feature>
<feature type="transmembrane region" description="Helical" evidence="11">
    <location>
        <begin position="25"/>
        <end position="44"/>
    </location>
</feature>
<evidence type="ECO:0000259" key="12">
    <source>
        <dbReference type="Pfam" id="PF01514"/>
    </source>
</evidence>
<evidence type="ECO:0000256" key="5">
    <source>
        <dbReference type="ARBA" id="ARBA00022692"/>
    </source>
</evidence>
<sequence>MNDKLKQTFSQAKNYWNQRTKKQKIFSVSGVILFILLVALVTYFTTRTSYAPLYSGLEASETGSIKEELDKDGVQSKITDGGKTIEVPKDQVDNLKVKLAAEGLPKTGSIDYSFFSQNSKFGMTDNEFNVVKLDAMQTELSNLIEEMDGINKAKVMINLPNQGVFVSDGKAEASASIVLNVKPGFNIDDKQIKAMYNLVSKSVPNLPTDNIVIMNQNFEYYDLNSSDSSGDAYTEQMNIKHQIERDIQQRVQTMLSTLMGTGKAVVNVTADIDFTQEQREENLVEPVDKTNMKGIEISAKNIAETYKGTGAAGGVTQGSSSTDSLGSSYQSGTSGNGDYNKTDDTINYEVNRIKRKIVESPYKIRDLGIEVMVEPPNRNKKSSLPASRVNDIKNMLSTIVRTSIDKSSGTNLSNNSVANKISVSVEPFAANAPTTSVAKSSIPWWIYVIGGALLLIIALLIFFMLRARRKRNELLEDEEELLEEEPTPVDIPDVNKEVESESTARRKQLEKLAKEKPDEFAKLLRTWISED</sequence>
<keyword evidence="14" id="KW-0966">Cell projection</keyword>
<dbReference type="GO" id="GO:0003774">
    <property type="term" value="F:cytoskeletal motor activity"/>
    <property type="evidence" value="ECO:0007669"/>
    <property type="project" value="InterPro"/>
</dbReference>
<feature type="transmembrane region" description="Helical" evidence="11">
    <location>
        <begin position="444"/>
        <end position="465"/>
    </location>
</feature>
<reference evidence="14 15" key="1">
    <citation type="submission" date="2020-02" db="EMBL/GenBank/DDBJ databases">
        <authorList>
            <person name="Feng H."/>
        </authorList>
    </citation>
    <scope>NUCLEOTIDE SEQUENCE [LARGE SCALE GENOMIC DNA]</scope>
    <source>
        <strain evidence="14 15">Gsoil 114</strain>
    </source>
</reference>
<dbReference type="InterPro" id="IPR006182">
    <property type="entry name" value="FliF_N_dom"/>
</dbReference>
<evidence type="ECO:0000259" key="13">
    <source>
        <dbReference type="Pfam" id="PF08345"/>
    </source>
</evidence>
<gene>
    <name evidence="14" type="primary">fliF</name>
    <name evidence="14" type="ORF">G4D61_06455</name>
</gene>
<name>A0A6M0P6T8_9BACI</name>
<comment type="caution">
    <text evidence="14">The sequence shown here is derived from an EMBL/GenBank/DDBJ whole genome shotgun (WGS) entry which is preliminary data.</text>
</comment>
<proteinExistence type="inferred from homology"/>
<dbReference type="GO" id="GO:0071973">
    <property type="term" value="P:bacterial-type flagellum-dependent cell motility"/>
    <property type="evidence" value="ECO:0007669"/>
    <property type="project" value="InterPro"/>
</dbReference>
<dbReference type="RefSeq" id="WP_163173541.1">
    <property type="nucleotide sequence ID" value="NZ_JAAIWK010000007.1"/>
</dbReference>
<keyword evidence="6 11" id="KW-1133">Transmembrane helix</keyword>
<dbReference type="Gene3D" id="3.30.300.30">
    <property type="match status" value="1"/>
</dbReference>
<dbReference type="Pfam" id="PF08345">
    <property type="entry name" value="YscJ_FliF_C"/>
    <property type="match status" value="1"/>
</dbReference>
<dbReference type="InterPro" id="IPR045851">
    <property type="entry name" value="AMP-bd_C_sf"/>
</dbReference>
<accession>A0A6M0P6T8</accession>
<evidence type="ECO:0000256" key="9">
    <source>
        <dbReference type="PIRNR" id="PIRNR004862"/>
    </source>
</evidence>
<evidence type="ECO:0000256" key="6">
    <source>
        <dbReference type="ARBA" id="ARBA00022989"/>
    </source>
</evidence>
<comment type="similarity">
    <text evidence="3 9">Belongs to the FliF family.</text>
</comment>
<feature type="compositionally biased region" description="Acidic residues" evidence="10">
    <location>
        <begin position="478"/>
        <end position="487"/>
    </location>
</feature>
<dbReference type="PANTHER" id="PTHR30046">
    <property type="entry name" value="FLAGELLAR M-RING PROTEIN"/>
    <property type="match status" value="1"/>
</dbReference>
<dbReference type="InterPro" id="IPR000067">
    <property type="entry name" value="FlgMring_FliF"/>
</dbReference>
<feature type="region of interest" description="Disordered" evidence="10">
    <location>
        <begin position="312"/>
        <end position="340"/>
    </location>
</feature>
<dbReference type="Pfam" id="PF01514">
    <property type="entry name" value="YscJ_FliF"/>
    <property type="match status" value="1"/>
</dbReference>
<keyword evidence="14" id="KW-0282">Flagellum</keyword>
<evidence type="ECO:0000256" key="8">
    <source>
        <dbReference type="ARBA" id="ARBA00023143"/>
    </source>
</evidence>
<evidence type="ECO:0000313" key="14">
    <source>
        <dbReference type="EMBL" id="NEY19610.1"/>
    </source>
</evidence>
<evidence type="ECO:0000256" key="11">
    <source>
        <dbReference type="SAM" id="Phobius"/>
    </source>
</evidence>
<dbReference type="PANTHER" id="PTHR30046:SF0">
    <property type="entry name" value="FLAGELLAR M-RING PROTEIN"/>
    <property type="match status" value="1"/>
</dbReference>
<dbReference type="GO" id="GO:0009431">
    <property type="term" value="C:bacterial-type flagellum basal body, MS ring"/>
    <property type="evidence" value="ECO:0007669"/>
    <property type="project" value="InterPro"/>
</dbReference>
<keyword evidence="5 11" id="KW-0812">Transmembrane</keyword>
<feature type="compositionally biased region" description="Low complexity" evidence="10">
    <location>
        <begin position="318"/>
        <end position="332"/>
    </location>
</feature>
<keyword evidence="8 9" id="KW-0975">Bacterial flagellum</keyword>
<dbReference type="InterPro" id="IPR043427">
    <property type="entry name" value="YscJ/FliF"/>
</dbReference>
<keyword evidence="15" id="KW-1185">Reference proteome</keyword>
<dbReference type="AlphaFoldDB" id="A0A6M0P6T8"/>
<feature type="compositionally biased region" description="Basic and acidic residues" evidence="10">
    <location>
        <begin position="493"/>
        <end position="502"/>
    </location>
</feature>
<protein>
    <recommendedName>
        <fullName evidence="9">Flagellar M-ring protein</fullName>
    </recommendedName>
</protein>
<dbReference type="InterPro" id="IPR013556">
    <property type="entry name" value="Flag_M-ring_C"/>
</dbReference>
<dbReference type="PIRSF" id="PIRSF004862">
    <property type="entry name" value="FliF"/>
    <property type="match status" value="1"/>
</dbReference>
<evidence type="ECO:0000256" key="2">
    <source>
        <dbReference type="ARBA" id="ARBA00004651"/>
    </source>
</evidence>
<keyword evidence="7 11" id="KW-0472">Membrane</keyword>